<evidence type="ECO:0000256" key="1">
    <source>
        <dbReference type="SAM" id="Phobius"/>
    </source>
</evidence>
<dbReference type="Proteomes" id="UP000230233">
    <property type="component" value="Chromosome II"/>
</dbReference>
<protein>
    <submittedName>
        <fullName evidence="2">Uncharacterized protein</fullName>
    </submittedName>
</protein>
<name>A0A2G5UWS4_9PELO</name>
<gene>
    <name evidence="2" type="primary">Cnig_chr_II.g4494</name>
    <name evidence="2" type="ORF">B9Z55_004494</name>
</gene>
<evidence type="ECO:0000313" key="2">
    <source>
        <dbReference type="EMBL" id="PIC43949.1"/>
    </source>
</evidence>
<dbReference type="EMBL" id="PDUG01000002">
    <property type="protein sequence ID" value="PIC43949.1"/>
    <property type="molecule type" value="Genomic_DNA"/>
</dbReference>
<comment type="caution">
    <text evidence="2">The sequence shown here is derived from an EMBL/GenBank/DDBJ whole genome shotgun (WGS) entry which is preliminary data.</text>
</comment>
<feature type="transmembrane region" description="Helical" evidence="1">
    <location>
        <begin position="210"/>
        <end position="233"/>
    </location>
</feature>
<sequence length="237" mass="27767">MNHLFILSSRNCEQFPANKDKVLRNNSQILWNESKDKVLRINLQIFLDKPKDQVLRNNLQVFLDEPKDQVLRNKSQIFLGRAKGSSSSGFNPKKNLQILGQRRVRGQQCRSADNKELSPELQIPSMPSLERQLARREPLSTERLSISKVKQNHGSNHQWSSSSRTTTRHNDNFSCFLFSFFQSRECTRLHAILYFLLSMNHLFILSSRKFIIFIIFFRLLNPLLNSLFSLTLYRLIV</sequence>
<dbReference type="AlphaFoldDB" id="A0A2G5UWS4"/>
<keyword evidence="1" id="KW-0472">Membrane</keyword>
<proteinExistence type="predicted"/>
<accession>A0A2G5UWS4</accession>
<reference evidence="3" key="1">
    <citation type="submission" date="2017-10" db="EMBL/GenBank/DDBJ databases">
        <title>Rapid genome shrinkage in a self-fertile nematode reveals novel sperm competition proteins.</title>
        <authorList>
            <person name="Yin D."/>
            <person name="Schwarz E.M."/>
            <person name="Thomas C.G."/>
            <person name="Felde R.L."/>
            <person name="Korf I.F."/>
            <person name="Cutter A.D."/>
            <person name="Schartner C.M."/>
            <person name="Ralston E.J."/>
            <person name="Meyer B.J."/>
            <person name="Haag E.S."/>
        </authorList>
    </citation>
    <scope>NUCLEOTIDE SEQUENCE [LARGE SCALE GENOMIC DNA]</scope>
    <source>
        <strain evidence="3">JU1422</strain>
    </source>
</reference>
<organism evidence="2 3">
    <name type="scientific">Caenorhabditis nigoni</name>
    <dbReference type="NCBI Taxonomy" id="1611254"/>
    <lineage>
        <taxon>Eukaryota</taxon>
        <taxon>Metazoa</taxon>
        <taxon>Ecdysozoa</taxon>
        <taxon>Nematoda</taxon>
        <taxon>Chromadorea</taxon>
        <taxon>Rhabditida</taxon>
        <taxon>Rhabditina</taxon>
        <taxon>Rhabditomorpha</taxon>
        <taxon>Rhabditoidea</taxon>
        <taxon>Rhabditidae</taxon>
        <taxon>Peloderinae</taxon>
        <taxon>Caenorhabditis</taxon>
    </lineage>
</organism>
<evidence type="ECO:0000313" key="3">
    <source>
        <dbReference type="Proteomes" id="UP000230233"/>
    </source>
</evidence>
<keyword evidence="3" id="KW-1185">Reference proteome</keyword>
<keyword evidence="1" id="KW-1133">Transmembrane helix</keyword>
<keyword evidence="1" id="KW-0812">Transmembrane</keyword>